<keyword evidence="2" id="KW-0472">Membrane</keyword>
<feature type="region of interest" description="Disordered" evidence="1">
    <location>
        <begin position="163"/>
        <end position="196"/>
    </location>
</feature>
<evidence type="ECO:0000256" key="1">
    <source>
        <dbReference type="SAM" id="MobiDB-lite"/>
    </source>
</evidence>
<protein>
    <submittedName>
        <fullName evidence="3">Uncharacterized protein</fullName>
    </submittedName>
</protein>
<organism evidence="3 4">
    <name type="scientific">Singulisphaera acidiphila (strain ATCC BAA-1392 / DSM 18658 / VKM B-2454 / MOB10)</name>
    <dbReference type="NCBI Taxonomy" id="886293"/>
    <lineage>
        <taxon>Bacteria</taxon>
        <taxon>Pseudomonadati</taxon>
        <taxon>Planctomycetota</taxon>
        <taxon>Planctomycetia</taxon>
        <taxon>Isosphaerales</taxon>
        <taxon>Isosphaeraceae</taxon>
        <taxon>Singulisphaera</taxon>
    </lineage>
</organism>
<gene>
    <name evidence="3" type="ordered locus">Sinac_6151</name>
</gene>
<dbReference type="HOGENOM" id="CLU_089643_0_0_0"/>
<evidence type="ECO:0000256" key="2">
    <source>
        <dbReference type="SAM" id="Phobius"/>
    </source>
</evidence>
<dbReference type="OrthoDB" id="120496at2"/>
<accession>L0DN35</accession>
<dbReference type="AlphaFoldDB" id="L0DN35"/>
<keyword evidence="4" id="KW-1185">Reference proteome</keyword>
<evidence type="ECO:0000313" key="4">
    <source>
        <dbReference type="Proteomes" id="UP000010798"/>
    </source>
</evidence>
<dbReference type="KEGG" id="saci:Sinac_6151"/>
<reference evidence="3 4" key="1">
    <citation type="submission" date="2012-02" db="EMBL/GenBank/DDBJ databases">
        <title>Complete sequence of chromosome of Singulisphaera acidiphila DSM 18658.</title>
        <authorList>
            <consortium name="US DOE Joint Genome Institute (JGI-PGF)"/>
            <person name="Lucas S."/>
            <person name="Copeland A."/>
            <person name="Lapidus A."/>
            <person name="Glavina del Rio T."/>
            <person name="Dalin E."/>
            <person name="Tice H."/>
            <person name="Bruce D."/>
            <person name="Goodwin L."/>
            <person name="Pitluck S."/>
            <person name="Peters L."/>
            <person name="Ovchinnikova G."/>
            <person name="Chertkov O."/>
            <person name="Kyrpides N."/>
            <person name="Mavromatis K."/>
            <person name="Ivanova N."/>
            <person name="Brettin T."/>
            <person name="Detter J.C."/>
            <person name="Han C."/>
            <person name="Larimer F."/>
            <person name="Land M."/>
            <person name="Hauser L."/>
            <person name="Markowitz V."/>
            <person name="Cheng J.-F."/>
            <person name="Hugenholtz P."/>
            <person name="Woyke T."/>
            <person name="Wu D."/>
            <person name="Tindall B."/>
            <person name="Pomrenke H."/>
            <person name="Brambilla E."/>
            <person name="Klenk H.-P."/>
            <person name="Eisen J.A."/>
        </authorList>
    </citation>
    <scope>NUCLEOTIDE SEQUENCE [LARGE SCALE GENOMIC DNA]</scope>
    <source>
        <strain evidence="4">ATCC BAA-1392 / DSM 18658 / VKM B-2454 / MOB10</strain>
    </source>
</reference>
<feature type="transmembrane region" description="Helical" evidence="2">
    <location>
        <begin position="99"/>
        <end position="119"/>
    </location>
</feature>
<keyword evidence="2" id="KW-0812">Transmembrane</keyword>
<proteinExistence type="predicted"/>
<dbReference type="STRING" id="886293.Sinac_6151"/>
<evidence type="ECO:0000313" key="3">
    <source>
        <dbReference type="EMBL" id="AGA30253.1"/>
    </source>
</evidence>
<dbReference type="Proteomes" id="UP000010798">
    <property type="component" value="Chromosome"/>
</dbReference>
<feature type="compositionally biased region" description="Basic and acidic residues" evidence="1">
    <location>
        <begin position="163"/>
        <end position="190"/>
    </location>
</feature>
<feature type="transmembrane region" description="Helical" evidence="2">
    <location>
        <begin position="131"/>
        <end position="153"/>
    </location>
</feature>
<name>L0DN35_SINAD</name>
<dbReference type="EMBL" id="CP003364">
    <property type="protein sequence ID" value="AGA30253.1"/>
    <property type="molecule type" value="Genomic_DNA"/>
</dbReference>
<keyword evidence="2" id="KW-1133">Transmembrane helix</keyword>
<feature type="transmembrane region" description="Helical" evidence="2">
    <location>
        <begin position="205"/>
        <end position="237"/>
    </location>
</feature>
<sequence>MSDLLPPEADPDGPLQFDQAEYKTEIPGRLTCAVCNNEIENLYYEFNGMTVCDSCQVIINGHWAGGSGLLRFAKASLLGTIAAFAGFAIYFGIQKTMGMQIGLIAILVGYMVGTAVRSGSGQRGGWIYQGLAILLTYAAISASYAATYLPVILAERVEGKNANHGELTDKPEAERNKEQKPVDAEKELPPPERQPLKAADLSNPILLLSLIIISLSLPIVVGLSSPIGLLIVGFALWEAWKLNRHVPLVFNGPFSFGGESAPPPTEVPSHA</sequence>
<feature type="transmembrane region" description="Helical" evidence="2">
    <location>
        <begin position="75"/>
        <end position="93"/>
    </location>
</feature>